<keyword evidence="1" id="KW-0378">Hydrolase</keyword>
<comment type="caution">
    <text evidence="1">The sequence shown here is derived from an EMBL/GenBank/DDBJ whole genome shotgun (WGS) entry which is preliminary data.</text>
</comment>
<evidence type="ECO:0000313" key="2">
    <source>
        <dbReference type="Proteomes" id="UP001597357"/>
    </source>
</evidence>
<dbReference type="SUPFAM" id="SSF53474">
    <property type="entry name" value="alpha/beta-Hydrolases"/>
    <property type="match status" value="1"/>
</dbReference>
<dbReference type="Proteomes" id="UP001597357">
    <property type="component" value="Unassembled WGS sequence"/>
</dbReference>
<dbReference type="Pfam" id="PF05728">
    <property type="entry name" value="UPF0227"/>
    <property type="match status" value="1"/>
</dbReference>
<dbReference type="InterPro" id="IPR029058">
    <property type="entry name" value="AB_hydrolase_fold"/>
</dbReference>
<protein>
    <submittedName>
        <fullName evidence="1">Alpha/beta fold hydrolase</fullName>
    </submittedName>
</protein>
<name>A0ABW5SH07_9FLAO</name>
<dbReference type="InterPro" id="IPR008886">
    <property type="entry name" value="UPF0227/Esterase_YqiA"/>
</dbReference>
<gene>
    <name evidence="1" type="ORF">ACFSQ0_11250</name>
</gene>
<proteinExistence type="predicted"/>
<dbReference type="EMBL" id="JBHULZ010000041">
    <property type="protein sequence ID" value="MFD2698569.1"/>
    <property type="molecule type" value="Genomic_DNA"/>
</dbReference>
<sequence length="239" mass="28077">MLNDSSTSVETPPAVKQKIPVYFMPGMAASPAIFEYLQLDEDRFDLVYLSWKMPEGGESLKHYVKRYLPEIKHEHPVLIGVSFGGIIVQELAQLLAVRRVIIISSIKTHLEMPRRLRWAKSMKLYKLLPTQWAQKIENLSDWPVGNYTRKRAKWYKKYLSVHQKEYLDWSLEQILHWKQEKPLPGLVHIHGTEDPIFPVKYIQNYIPVQGGTHAMIIERFRWFNEHLPAYIEQGVLVDE</sequence>
<dbReference type="RefSeq" id="WP_379048302.1">
    <property type="nucleotide sequence ID" value="NZ_JBHULZ010000041.1"/>
</dbReference>
<dbReference type="GO" id="GO:0016787">
    <property type="term" value="F:hydrolase activity"/>
    <property type="evidence" value="ECO:0007669"/>
    <property type="project" value="UniProtKB-KW"/>
</dbReference>
<evidence type="ECO:0000313" key="1">
    <source>
        <dbReference type="EMBL" id="MFD2698569.1"/>
    </source>
</evidence>
<keyword evidence="2" id="KW-1185">Reference proteome</keyword>
<organism evidence="1 2">
    <name type="scientific">Mesonia sediminis</name>
    <dbReference type="NCBI Taxonomy" id="1703946"/>
    <lineage>
        <taxon>Bacteria</taxon>
        <taxon>Pseudomonadati</taxon>
        <taxon>Bacteroidota</taxon>
        <taxon>Flavobacteriia</taxon>
        <taxon>Flavobacteriales</taxon>
        <taxon>Flavobacteriaceae</taxon>
        <taxon>Mesonia</taxon>
    </lineage>
</organism>
<dbReference type="Gene3D" id="3.40.50.1820">
    <property type="entry name" value="alpha/beta hydrolase"/>
    <property type="match status" value="1"/>
</dbReference>
<reference evidence="2" key="1">
    <citation type="journal article" date="2019" name="Int. J. Syst. Evol. Microbiol.">
        <title>The Global Catalogue of Microorganisms (GCM) 10K type strain sequencing project: providing services to taxonomists for standard genome sequencing and annotation.</title>
        <authorList>
            <consortium name="The Broad Institute Genomics Platform"/>
            <consortium name="The Broad Institute Genome Sequencing Center for Infectious Disease"/>
            <person name="Wu L."/>
            <person name="Ma J."/>
        </authorList>
    </citation>
    <scope>NUCLEOTIDE SEQUENCE [LARGE SCALE GENOMIC DNA]</scope>
    <source>
        <strain evidence="2">KCTC 42255</strain>
    </source>
</reference>
<accession>A0ABW5SH07</accession>